<dbReference type="EMBL" id="JAYFUM010000008">
    <property type="protein sequence ID" value="MEA5139128.1"/>
    <property type="molecule type" value="Genomic_DNA"/>
</dbReference>
<reference evidence="1 2" key="1">
    <citation type="submission" date="2023-12" db="EMBL/GenBank/DDBJ databases">
        <title>Novel species of the genus Arcicella isolated from rivers.</title>
        <authorList>
            <person name="Lu H."/>
        </authorList>
    </citation>
    <scope>NUCLEOTIDE SEQUENCE [LARGE SCALE GENOMIC DNA]</scope>
    <source>
        <strain evidence="1 2">KCTC 23307</strain>
    </source>
</reference>
<comment type="caution">
    <text evidence="1">The sequence shown here is derived from an EMBL/GenBank/DDBJ whole genome shotgun (WGS) entry which is preliminary data.</text>
</comment>
<dbReference type="PANTHER" id="PTHR38477:SF1">
    <property type="entry name" value="MUREIN L,D-TRANSPEPTIDASE CATALYTIC DOMAIN FAMILY PROTEIN"/>
    <property type="match status" value="1"/>
</dbReference>
<dbReference type="PANTHER" id="PTHR38477">
    <property type="entry name" value="HYPOTHETICAL EXPORTED PROTEIN"/>
    <property type="match status" value="1"/>
</dbReference>
<name>A0ABU5Q8F7_9BACT</name>
<dbReference type="Proteomes" id="UP001302949">
    <property type="component" value="Unassembled WGS sequence"/>
</dbReference>
<evidence type="ECO:0000313" key="1">
    <source>
        <dbReference type="EMBL" id="MEA5139128.1"/>
    </source>
</evidence>
<keyword evidence="2" id="KW-1185">Reference proteome</keyword>
<sequence>MIIFFQIISFLLNISFADTSTVTIVKEVDETQQLYNDCQLKGLVSYEAFQQSLKGYQKFHPTKPIITIVDFALPSSVERFFVIDLAQKKLLFSSLVAHGKKSGDNIARSFSNKMESHQSSLGFYLVGTPIQSPKHGLALLLLGLEKGVNDNARRREIIIHGASYVSPSFVQQFGRCGRSFGCPALPQDLIPKVVPVLANGSLLYIHS</sequence>
<dbReference type="InterPro" id="IPR032676">
    <property type="entry name" value="YkuD_2"/>
</dbReference>
<proteinExistence type="predicted"/>
<gene>
    <name evidence="1" type="ORF">VB248_08285</name>
</gene>
<protein>
    <submittedName>
        <fullName evidence="1">Murein L,D-transpeptidase catalytic domain family protein</fullName>
    </submittedName>
</protein>
<evidence type="ECO:0000313" key="2">
    <source>
        <dbReference type="Proteomes" id="UP001302949"/>
    </source>
</evidence>
<accession>A0ABU5Q8F7</accession>
<organism evidence="1 2">
    <name type="scientific">Arcicella rigui</name>
    <dbReference type="NCBI Taxonomy" id="797020"/>
    <lineage>
        <taxon>Bacteria</taxon>
        <taxon>Pseudomonadati</taxon>
        <taxon>Bacteroidota</taxon>
        <taxon>Cytophagia</taxon>
        <taxon>Cytophagales</taxon>
        <taxon>Flectobacillaceae</taxon>
        <taxon>Arcicella</taxon>
    </lineage>
</organism>
<dbReference type="RefSeq" id="WP_323296288.1">
    <property type="nucleotide sequence ID" value="NZ_JAYFUM010000008.1"/>
</dbReference>
<dbReference type="Pfam" id="PF13645">
    <property type="entry name" value="YkuD_2"/>
    <property type="match status" value="1"/>
</dbReference>